<dbReference type="InterPro" id="IPR053208">
    <property type="entry name" value="GMC_Oxidoreductase_CD"/>
</dbReference>
<gene>
    <name evidence="3" type="ORF">CC84DRAFT_1097315</name>
</gene>
<accession>A0A177C6Q4</accession>
<dbReference type="PANTHER" id="PTHR47190">
    <property type="entry name" value="DEHYDROGENASE, PUTATIVE-RELATED"/>
    <property type="match status" value="1"/>
</dbReference>
<dbReference type="Proteomes" id="UP000077069">
    <property type="component" value="Unassembled WGS sequence"/>
</dbReference>
<feature type="domain" description="Cellobiose dehydrogenase-like cytochrome" evidence="2">
    <location>
        <begin position="54"/>
        <end position="231"/>
    </location>
</feature>
<feature type="compositionally biased region" description="Basic residues" evidence="1">
    <location>
        <begin position="12"/>
        <end position="27"/>
    </location>
</feature>
<name>A0A177C6Q4_9PLEO</name>
<dbReference type="Pfam" id="PF16010">
    <property type="entry name" value="CDH-cyt"/>
    <property type="match status" value="1"/>
</dbReference>
<proteinExistence type="predicted"/>
<keyword evidence="4" id="KW-1185">Reference proteome</keyword>
<protein>
    <submittedName>
        <fullName evidence="3">CBD9-like protein</fullName>
    </submittedName>
</protein>
<dbReference type="InParanoid" id="A0A177C6Q4"/>
<dbReference type="PANTHER" id="PTHR47190:SF4">
    <property type="entry name" value="DEHYDROGENASE, PUTATIVE-RELATED"/>
    <property type="match status" value="1"/>
</dbReference>
<dbReference type="AlphaFoldDB" id="A0A177C6Q4"/>
<feature type="compositionally biased region" description="Acidic residues" evidence="1">
    <location>
        <begin position="267"/>
        <end position="280"/>
    </location>
</feature>
<evidence type="ECO:0000256" key="1">
    <source>
        <dbReference type="SAM" id="MobiDB-lite"/>
    </source>
</evidence>
<dbReference type="GeneID" id="28758191"/>
<evidence type="ECO:0000313" key="4">
    <source>
        <dbReference type="Proteomes" id="UP000077069"/>
    </source>
</evidence>
<dbReference type="EMBL" id="KV441555">
    <property type="protein sequence ID" value="OAG03086.1"/>
    <property type="molecule type" value="Genomic_DNA"/>
</dbReference>
<evidence type="ECO:0000259" key="2">
    <source>
        <dbReference type="Pfam" id="PF16010"/>
    </source>
</evidence>
<evidence type="ECO:0000313" key="3">
    <source>
        <dbReference type="EMBL" id="OAG03086.1"/>
    </source>
</evidence>
<feature type="region of interest" description="Disordered" evidence="1">
    <location>
        <begin position="242"/>
        <end position="280"/>
    </location>
</feature>
<organism evidence="3 4">
    <name type="scientific">Paraphaeosphaeria sporulosa</name>
    <dbReference type="NCBI Taxonomy" id="1460663"/>
    <lineage>
        <taxon>Eukaryota</taxon>
        <taxon>Fungi</taxon>
        <taxon>Dikarya</taxon>
        <taxon>Ascomycota</taxon>
        <taxon>Pezizomycotina</taxon>
        <taxon>Dothideomycetes</taxon>
        <taxon>Pleosporomycetidae</taxon>
        <taxon>Pleosporales</taxon>
        <taxon>Massarineae</taxon>
        <taxon>Didymosphaeriaceae</taxon>
        <taxon>Paraphaeosphaeria</taxon>
    </lineage>
</organism>
<reference evidence="3 4" key="1">
    <citation type="submission" date="2016-05" db="EMBL/GenBank/DDBJ databases">
        <title>Comparative analysis of secretome profiles of manganese(II)-oxidizing ascomycete fungi.</title>
        <authorList>
            <consortium name="DOE Joint Genome Institute"/>
            <person name="Zeiner C.A."/>
            <person name="Purvine S.O."/>
            <person name="Zink E.M."/>
            <person name="Wu S."/>
            <person name="Pasa-Tolic L."/>
            <person name="Chaput D.L."/>
            <person name="Haridas S."/>
            <person name="Grigoriev I.V."/>
            <person name="Santelli C.M."/>
            <person name="Hansel C.M."/>
        </authorList>
    </citation>
    <scope>NUCLEOTIDE SEQUENCE [LARGE SCALE GENOMIC DNA]</scope>
    <source>
        <strain evidence="3 4">AP3s5-JAC2a</strain>
    </source>
</reference>
<sequence>MPHILSTERNLGRTRRARRIPSRRSGKRNVTSSLLPILLLASSAHAANQQTSSFADPLTGITFQRFLGARTGFSFGIALPQNPSTDFIGQMSTPMPNRKGWGGVALQDDMEGPLLLCAWPNGDKVVSTFRVAKNEDDSPPVVTGNFSVVQIDQGTVVNDTHMTFTFLCKNCIGDSRTTFTAQDTAGDFGMGWALADTAVSDPADPAAVLGFHNVGFDEFTAFLSQARSPLFGEWALLAGAQGAASNGSTTPIPVNPPGTTTGGGGGDDSDDEADSDDEDD</sequence>
<dbReference type="RefSeq" id="XP_018033451.1">
    <property type="nucleotide sequence ID" value="XM_018174705.1"/>
</dbReference>
<feature type="region of interest" description="Disordered" evidence="1">
    <location>
        <begin position="1"/>
        <end position="28"/>
    </location>
</feature>
<dbReference type="CDD" id="cd09630">
    <property type="entry name" value="CDH_like_cytochrome"/>
    <property type="match status" value="1"/>
</dbReference>
<dbReference type="STRING" id="1460663.A0A177C6Q4"/>
<dbReference type="SUPFAM" id="SSF49344">
    <property type="entry name" value="CBD9-like"/>
    <property type="match status" value="1"/>
</dbReference>
<feature type="compositionally biased region" description="Polar residues" evidence="1">
    <location>
        <begin position="243"/>
        <end position="252"/>
    </location>
</feature>
<dbReference type="Gene3D" id="2.60.40.1210">
    <property type="entry name" value="Cellobiose dehydrogenase, cytochrome domain"/>
    <property type="match status" value="1"/>
</dbReference>
<dbReference type="InterPro" id="IPR015920">
    <property type="entry name" value="Cellobiose_DH-like_cyt"/>
</dbReference>
<dbReference type="OrthoDB" id="413885at2759"/>